<keyword evidence="2" id="KW-1185">Reference proteome</keyword>
<proteinExistence type="predicted"/>
<name>A0AA86W5F3_9FABA</name>
<evidence type="ECO:0000313" key="1">
    <source>
        <dbReference type="EMBL" id="CAJ1978984.1"/>
    </source>
</evidence>
<evidence type="ECO:0000313" key="2">
    <source>
        <dbReference type="Proteomes" id="UP001189624"/>
    </source>
</evidence>
<organism evidence="1 2">
    <name type="scientific">Sphenostylis stenocarpa</name>
    <dbReference type="NCBI Taxonomy" id="92480"/>
    <lineage>
        <taxon>Eukaryota</taxon>
        <taxon>Viridiplantae</taxon>
        <taxon>Streptophyta</taxon>
        <taxon>Embryophyta</taxon>
        <taxon>Tracheophyta</taxon>
        <taxon>Spermatophyta</taxon>
        <taxon>Magnoliopsida</taxon>
        <taxon>eudicotyledons</taxon>
        <taxon>Gunneridae</taxon>
        <taxon>Pentapetalae</taxon>
        <taxon>rosids</taxon>
        <taxon>fabids</taxon>
        <taxon>Fabales</taxon>
        <taxon>Fabaceae</taxon>
        <taxon>Papilionoideae</taxon>
        <taxon>50 kb inversion clade</taxon>
        <taxon>NPAAA clade</taxon>
        <taxon>indigoferoid/millettioid clade</taxon>
        <taxon>Phaseoleae</taxon>
        <taxon>Sphenostylis</taxon>
    </lineage>
</organism>
<dbReference type="Gramene" id="rna-AYBTSS11_LOCUS31192">
    <property type="protein sequence ID" value="CAJ1978984.1"/>
    <property type="gene ID" value="gene-AYBTSS11_LOCUS31192"/>
</dbReference>
<dbReference type="Pfam" id="PF12609">
    <property type="entry name" value="DUF3774"/>
    <property type="match status" value="2"/>
</dbReference>
<accession>A0AA86W5F3</accession>
<dbReference type="Proteomes" id="UP001189624">
    <property type="component" value="Chromosome 11"/>
</dbReference>
<protein>
    <recommendedName>
        <fullName evidence="3">Wound-responsive family protein</fullName>
    </recommendedName>
</protein>
<dbReference type="AlphaFoldDB" id="A0AA86W5F3"/>
<sequence length="151" mass="16582">MSSAQRGWIVATSVGVVEALKDQGVCRWNHAFKSAQHVIKTHFGSLSRAKNLSSSVLVSTSSRLKVPTIRSWGVATGVGVVEALKDQGICRWNQAIRSAQQHLKTHVGSFSQAKKLSSTSTMVSEIENTKQSESLRKVLGSEYQHKYTQLK</sequence>
<gene>
    <name evidence="1" type="ORF">AYBTSS11_LOCUS31192</name>
</gene>
<dbReference type="EMBL" id="OY731408">
    <property type="protein sequence ID" value="CAJ1978984.1"/>
    <property type="molecule type" value="Genomic_DNA"/>
</dbReference>
<reference evidence="1" key="1">
    <citation type="submission" date="2023-10" db="EMBL/GenBank/DDBJ databases">
        <authorList>
            <person name="Domelevo Entfellner J.-B."/>
        </authorList>
    </citation>
    <scope>NUCLEOTIDE SEQUENCE</scope>
</reference>
<evidence type="ECO:0008006" key="3">
    <source>
        <dbReference type="Google" id="ProtNLM"/>
    </source>
</evidence>
<dbReference type="InterPro" id="IPR022251">
    <property type="entry name" value="DUF3774_wound-induced"/>
</dbReference>
<dbReference type="PANTHER" id="PTHR33090">
    <property type="entry name" value="DUF3774 DOMAIN PROTEIN-RELATED"/>
    <property type="match status" value="1"/>
</dbReference>